<evidence type="ECO:0000256" key="1">
    <source>
        <dbReference type="SAM" id="Phobius"/>
    </source>
</evidence>
<accession>A0ABS7DE21</accession>
<dbReference type="EMBL" id="JAGFNY010000002">
    <property type="protein sequence ID" value="MBW7569544.1"/>
    <property type="molecule type" value="Genomic_DNA"/>
</dbReference>
<feature type="transmembrane region" description="Helical" evidence="1">
    <location>
        <begin position="104"/>
        <end position="126"/>
    </location>
</feature>
<protein>
    <submittedName>
        <fullName evidence="2">Uncharacterized protein</fullName>
    </submittedName>
</protein>
<reference evidence="2 3" key="1">
    <citation type="submission" date="2021-03" db="EMBL/GenBank/DDBJ databases">
        <title>Succinivibrio sp. nov. isolated from feces of cow.</title>
        <authorList>
            <person name="Choi J.-Y."/>
        </authorList>
    </citation>
    <scope>NUCLEOTIDE SEQUENCE [LARGE SCALE GENOMIC DNA]</scope>
    <source>
        <strain evidence="2 3">AGMB01872</strain>
    </source>
</reference>
<dbReference type="RefSeq" id="WP_219936189.1">
    <property type="nucleotide sequence ID" value="NZ_JAGFNY010000002.1"/>
</dbReference>
<sequence length="175" mass="19788">MKNKDNSKIIEQNHPYSNDATISNGISPAKFNPYSKAPLSSTERFFFNVSCVYLTLVSSSIFALLMATMPSFTAAFIGLVWALPGIIVLNGYYRARAKRKVRSLHTSIFIAEILFLLFSVYMIVVAIMSKNFVGLCVDIVLFMLYIAALEFGLLRIVKKHEEAFYNETLKDKLSY</sequence>
<comment type="caution">
    <text evidence="2">The sequence shown here is derived from an EMBL/GenBank/DDBJ whole genome shotgun (WGS) entry which is preliminary data.</text>
</comment>
<evidence type="ECO:0000313" key="2">
    <source>
        <dbReference type="EMBL" id="MBW7569544.1"/>
    </source>
</evidence>
<proteinExistence type="predicted"/>
<feature type="transmembrane region" description="Helical" evidence="1">
    <location>
        <begin position="132"/>
        <end position="154"/>
    </location>
</feature>
<gene>
    <name evidence="2" type="ORF">J5V48_01395</name>
</gene>
<feature type="transmembrane region" description="Helical" evidence="1">
    <location>
        <begin position="45"/>
        <end position="66"/>
    </location>
</feature>
<keyword evidence="1" id="KW-1133">Transmembrane helix</keyword>
<dbReference type="Proteomes" id="UP000731465">
    <property type="component" value="Unassembled WGS sequence"/>
</dbReference>
<keyword evidence="3" id="KW-1185">Reference proteome</keyword>
<keyword evidence="1" id="KW-0812">Transmembrane</keyword>
<evidence type="ECO:0000313" key="3">
    <source>
        <dbReference type="Proteomes" id="UP000731465"/>
    </source>
</evidence>
<name>A0ABS7DE21_9GAMM</name>
<organism evidence="2 3">
    <name type="scientific">Succinivibrio faecicola</name>
    <dbReference type="NCBI Taxonomy" id="2820300"/>
    <lineage>
        <taxon>Bacteria</taxon>
        <taxon>Pseudomonadati</taxon>
        <taxon>Pseudomonadota</taxon>
        <taxon>Gammaproteobacteria</taxon>
        <taxon>Aeromonadales</taxon>
        <taxon>Succinivibrionaceae</taxon>
        <taxon>Succinivibrio</taxon>
    </lineage>
</organism>
<feature type="transmembrane region" description="Helical" evidence="1">
    <location>
        <begin position="72"/>
        <end position="92"/>
    </location>
</feature>
<keyword evidence="1" id="KW-0472">Membrane</keyword>